<sequence>MHPMLNIAIRAARKAGKLISQYYETPSIYENKTNFISTFCRELERLIIEVIRRFYPQHSVYAEKSGELIGKNNDVKWIINPLDSSTNFIKRFPHFSVSIGILVKSCMTVAVIYDPMRNELFTASRGQGAQLNGYRLRGGTERGIESTVLGTTFLFNTQENSSNYISIISKLFLKCKAFRCTGSPLLDLAYVAAGRLDGFFDIALKPCSFLSGELIVREAGGWVTDFIGSHNYSVSGNIIAANPKLLKVIVSTIRNELKNF</sequence>
<dbReference type="GO" id="GO:0031564">
    <property type="term" value="P:transcription antitermination"/>
    <property type="evidence" value="ECO:0007669"/>
    <property type="project" value="UniProtKB-KW"/>
</dbReference>
<evidence type="ECO:0000256" key="2">
    <source>
        <dbReference type="ARBA" id="ARBA00001946"/>
    </source>
</evidence>
<dbReference type="FunFam" id="3.30.540.10:FF:000003">
    <property type="entry name" value="Inositol-1-monophosphatase"/>
    <property type="match status" value="1"/>
</dbReference>
<accession>J3TGX5</accession>
<dbReference type="InterPro" id="IPR000760">
    <property type="entry name" value="Inositol_monophosphatase-like"/>
</dbReference>
<keyword evidence="6" id="KW-0804">Transcription</keyword>
<evidence type="ECO:0000256" key="8">
    <source>
        <dbReference type="PIRSR" id="PIRSR600760-2"/>
    </source>
</evidence>
<evidence type="ECO:0000256" key="3">
    <source>
        <dbReference type="ARBA" id="ARBA00009759"/>
    </source>
</evidence>
<keyword evidence="7 8" id="KW-0460">Magnesium</keyword>
<dbReference type="KEGG" id="sehc:A35E_00492"/>
<dbReference type="InterPro" id="IPR033942">
    <property type="entry name" value="IMPase"/>
</dbReference>
<dbReference type="OrthoDB" id="9785695at2"/>
<dbReference type="EC" id="3.1.3.25" evidence="9"/>
<feature type="binding site" evidence="8">
    <location>
        <position position="63"/>
    </location>
    <ligand>
        <name>Mg(2+)</name>
        <dbReference type="ChEBI" id="CHEBI:18420"/>
        <label>1</label>
        <note>catalytic</note>
    </ligand>
</feature>
<keyword evidence="5 9" id="KW-0378">Hydrolase</keyword>
<feature type="binding site" evidence="8">
    <location>
        <position position="83"/>
    </location>
    <ligand>
        <name>Mg(2+)</name>
        <dbReference type="ChEBI" id="CHEBI:18420"/>
        <label>1</label>
        <note>catalytic</note>
    </ligand>
</feature>
<dbReference type="GO" id="GO:0008934">
    <property type="term" value="F:inositol monophosphate 1-phosphatase activity"/>
    <property type="evidence" value="ECO:0007669"/>
    <property type="project" value="InterPro"/>
</dbReference>
<dbReference type="Proteomes" id="UP000003937">
    <property type="component" value="Chromosome"/>
</dbReference>
<dbReference type="Gene3D" id="3.30.540.10">
    <property type="entry name" value="Fructose-1,6-Bisphosphatase, subunit A, domain 1"/>
    <property type="match status" value="1"/>
</dbReference>
<dbReference type="GO" id="GO:0006020">
    <property type="term" value="P:inositol metabolic process"/>
    <property type="evidence" value="ECO:0007669"/>
    <property type="project" value="TreeGrafter"/>
</dbReference>
<dbReference type="PATRIC" id="fig|134287.3.peg.465"/>
<dbReference type="GO" id="GO:0007165">
    <property type="term" value="P:signal transduction"/>
    <property type="evidence" value="ECO:0007669"/>
    <property type="project" value="TreeGrafter"/>
</dbReference>
<evidence type="ECO:0000256" key="7">
    <source>
        <dbReference type="ARBA" id="ARBA00022842"/>
    </source>
</evidence>
<name>J3TGX5_9ENTR</name>
<dbReference type="PRINTS" id="PR01959">
    <property type="entry name" value="SBIMPHPHTASE"/>
</dbReference>
<dbReference type="NCBIfam" id="NF008027">
    <property type="entry name" value="PRK10757.1"/>
    <property type="match status" value="1"/>
</dbReference>
<evidence type="ECO:0000256" key="4">
    <source>
        <dbReference type="ARBA" id="ARBA00022723"/>
    </source>
</evidence>
<evidence type="ECO:0000256" key="6">
    <source>
        <dbReference type="ARBA" id="ARBA00022814"/>
    </source>
</evidence>
<dbReference type="InterPro" id="IPR022337">
    <property type="entry name" value="Inositol_monophosphatase_SuhB"/>
</dbReference>
<dbReference type="PANTHER" id="PTHR20854:SF4">
    <property type="entry name" value="INOSITOL-1-MONOPHOSPHATASE-RELATED"/>
    <property type="match status" value="1"/>
</dbReference>
<dbReference type="Gene3D" id="3.40.190.80">
    <property type="match status" value="1"/>
</dbReference>
<gene>
    <name evidence="10" type="ORF">A35E_00492</name>
</gene>
<comment type="cofactor">
    <cofactor evidence="2 8 9">
        <name>Mg(2+)</name>
        <dbReference type="ChEBI" id="CHEBI:18420"/>
    </cofactor>
</comment>
<keyword evidence="11" id="KW-1185">Reference proteome</keyword>
<protein>
    <recommendedName>
        <fullName evidence="9">Inositol-1-monophosphatase</fullName>
        <ecNumber evidence="9">3.1.3.25</ecNumber>
    </recommendedName>
</protein>
<evidence type="ECO:0000313" key="11">
    <source>
        <dbReference type="Proteomes" id="UP000003937"/>
    </source>
</evidence>
<dbReference type="EMBL" id="CP003547">
    <property type="protein sequence ID" value="AFP85782.1"/>
    <property type="molecule type" value="Genomic_DNA"/>
</dbReference>
<keyword evidence="4 8" id="KW-0479">Metal-binding</keyword>
<dbReference type="Pfam" id="PF00459">
    <property type="entry name" value="Inositol_P"/>
    <property type="match status" value="1"/>
</dbReference>
<dbReference type="RefSeq" id="WP_014889079.1">
    <property type="nucleotide sequence ID" value="NC_018420.1"/>
</dbReference>
<evidence type="ECO:0000313" key="10">
    <source>
        <dbReference type="EMBL" id="AFP85782.1"/>
    </source>
</evidence>
<comment type="catalytic activity">
    <reaction evidence="1 9">
        <text>a myo-inositol phosphate + H2O = myo-inositol + phosphate</text>
        <dbReference type="Rhea" id="RHEA:24056"/>
        <dbReference type="ChEBI" id="CHEBI:15377"/>
        <dbReference type="ChEBI" id="CHEBI:17268"/>
        <dbReference type="ChEBI" id="CHEBI:43474"/>
        <dbReference type="ChEBI" id="CHEBI:84139"/>
        <dbReference type="EC" id="3.1.3.25"/>
    </reaction>
</comment>
<feature type="binding site" evidence="8">
    <location>
        <position position="82"/>
    </location>
    <ligand>
        <name>Mg(2+)</name>
        <dbReference type="ChEBI" id="CHEBI:18420"/>
        <label>1</label>
        <note>catalytic</note>
    </ligand>
</feature>
<keyword evidence="6" id="KW-0805">Transcription regulation</keyword>
<dbReference type="CDD" id="cd01639">
    <property type="entry name" value="IMPase"/>
    <property type="match status" value="1"/>
</dbReference>
<proteinExistence type="inferred from homology"/>
<dbReference type="HOGENOM" id="CLU_044118_0_0_6"/>
<dbReference type="PANTHER" id="PTHR20854">
    <property type="entry name" value="INOSITOL MONOPHOSPHATASE"/>
    <property type="match status" value="1"/>
</dbReference>
<dbReference type="AlphaFoldDB" id="J3TGX5"/>
<dbReference type="PRINTS" id="PR00377">
    <property type="entry name" value="IMPHPHTASES"/>
</dbReference>
<dbReference type="STRING" id="134287.A35E_00492"/>
<comment type="similarity">
    <text evidence="3 9">Belongs to the inositol monophosphatase superfamily.</text>
</comment>
<dbReference type="GO" id="GO:0046872">
    <property type="term" value="F:metal ion binding"/>
    <property type="evidence" value="ECO:0007669"/>
    <property type="project" value="UniProtKB-KW"/>
</dbReference>
<evidence type="ECO:0000256" key="9">
    <source>
        <dbReference type="RuleBase" id="RU364068"/>
    </source>
</evidence>
<reference evidence="10 11" key="1">
    <citation type="journal article" date="2012" name="Mol. Biol. Evol.">
        <title>Genome reduction and co-evolution between the primary and secondary bacterial symbionts of psyllids.</title>
        <authorList>
            <person name="Sloan D.B."/>
            <person name="Moran N.A."/>
        </authorList>
    </citation>
    <scope>NUCLEOTIDE SEQUENCE [LARGE SCALE GENOMIC DNA]</scope>
    <source>
        <strain evidence="10">Hcub_S</strain>
    </source>
</reference>
<dbReference type="SUPFAM" id="SSF56655">
    <property type="entry name" value="Carbohydrate phosphatase"/>
    <property type="match status" value="1"/>
</dbReference>
<keyword evidence="6" id="KW-0889">Transcription antitermination</keyword>
<organism evidence="10 11">
    <name type="scientific">secondary endosymbiont of Heteropsylla cubana</name>
    <dbReference type="NCBI Taxonomy" id="134287"/>
    <lineage>
        <taxon>Bacteria</taxon>
        <taxon>Pseudomonadati</taxon>
        <taxon>Pseudomonadota</taxon>
        <taxon>Gammaproteobacteria</taxon>
        <taxon>Enterobacterales</taxon>
        <taxon>Enterobacteriaceae</taxon>
        <taxon>aphid secondary symbionts</taxon>
    </lineage>
</organism>
<evidence type="ECO:0000256" key="1">
    <source>
        <dbReference type="ARBA" id="ARBA00001033"/>
    </source>
</evidence>
<evidence type="ECO:0000256" key="5">
    <source>
        <dbReference type="ARBA" id="ARBA00022801"/>
    </source>
</evidence>